<evidence type="ECO:0000313" key="4">
    <source>
        <dbReference type="EMBL" id="CAB5010909.1"/>
    </source>
</evidence>
<dbReference type="EMBL" id="CAFBMH010000249">
    <property type="protein sequence ID" value="CAB4942498.1"/>
    <property type="molecule type" value="Genomic_DNA"/>
</dbReference>
<sequence length="73" mass="7385">MLVSMTVDDVVVAHRPATDSRPDVGAVYLGYGAAHGFTMVAGATAGPHRVCVDAIDDASGSPGTLGCVDRDVL</sequence>
<dbReference type="EMBL" id="CAEZYR010000093">
    <property type="protein sequence ID" value="CAB4758056.1"/>
    <property type="molecule type" value="Genomic_DNA"/>
</dbReference>
<dbReference type="EMBL" id="CAFBOS010000160">
    <property type="protein sequence ID" value="CAB5010909.1"/>
    <property type="molecule type" value="Genomic_DNA"/>
</dbReference>
<gene>
    <name evidence="1" type="ORF">UFOPK2754_02224</name>
    <name evidence="2" type="ORF">UFOPK3139_01552</name>
    <name evidence="3" type="ORF">UFOPK3543_03326</name>
    <name evidence="4" type="ORF">UFOPK3967_02229</name>
</gene>
<protein>
    <submittedName>
        <fullName evidence="4">Unannotated protein</fullName>
    </submittedName>
</protein>
<accession>A0A6J7Q4C2</accession>
<evidence type="ECO:0000313" key="3">
    <source>
        <dbReference type="EMBL" id="CAB4942498.1"/>
    </source>
</evidence>
<dbReference type="AlphaFoldDB" id="A0A6J7Q4C2"/>
<evidence type="ECO:0000313" key="2">
    <source>
        <dbReference type="EMBL" id="CAB4831798.1"/>
    </source>
</evidence>
<reference evidence="4" key="1">
    <citation type="submission" date="2020-05" db="EMBL/GenBank/DDBJ databases">
        <authorList>
            <person name="Chiriac C."/>
            <person name="Salcher M."/>
            <person name="Ghai R."/>
            <person name="Kavagutti S V."/>
        </authorList>
    </citation>
    <scope>NUCLEOTIDE SEQUENCE</scope>
</reference>
<evidence type="ECO:0000313" key="1">
    <source>
        <dbReference type="EMBL" id="CAB4758056.1"/>
    </source>
</evidence>
<proteinExistence type="predicted"/>
<organism evidence="4">
    <name type="scientific">freshwater metagenome</name>
    <dbReference type="NCBI Taxonomy" id="449393"/>
    <lineage>
        <taxon>unclassified sequences</taxon>
        <taxon>metagenomes</taxon>
        <taxon>ecological metagenomes</taxon>
    </lineage>
</organism>
<dbReference type="EMBL" id="CAFABA010000060">
    <property type="protein sequence ID" value="CAB4831798.1"/>
    <property type="molecule type" value="Genomic_DNA"/>
</dbReference>
<name>A0A6J7Q4C2_9ZZZZ</name>